<dbReference type="Proteomes" id="UP001500755">
    <property type="component" value="Unassembled WGS sequence"/>
</dbReference>
<protein>
    <submittedName>
        <fullName evidence="1">Winged helix-turn-helix domain-containing protein</fullName>
    </submittedName>
</protein>
<gene>
    <name evidence="1" type="ORF">GCM10009755_18140</name>
</gene>
<dbReference type="RefSeq" id="WP_344308969.1">
    <property type="nucleotide sequence ID" value="NZ_BAAANO010000016.1"/>
</dbReference>
<evidence type="ECO:0000313" key="1">
    <source>
        <dbReference type="EMBL" id="GAA2008091.1"/>
    </source>
</evidence>
<sequence>MRTLTQEAAGRIALAASGFSAPRPAAPNAGHLRRTFERLGLVQIDSVARVVRSHYLPFFSRLGPYDRATLDRLFHRAPRMGVEYWVHEAAYAPPSTIALLDGRRARWAKYGYGHTDPETGEGFRALMHALVDELAVGPATARELEARVDHDIPERDHRHWGWNPSRVKSALEALFRSGRISVAARNAHFEKVFALPEHVHPDLPRVPEFSFEVPDPKAPGAPRDDVLALVRRASVALGIGRYDCFADYYRLPLTPVKRAVESLVAAGELEPVEVARDRAFLRAGTRVPRKVEATALLAPFDPLVFNRKRIAWLFDFDYRIEIYTPAHKRVYGYYVLPFLHGDRLVGRVDLAADRKAEVLRVHGVYWEPGRYHPVALGEELERMRVWLGLARTVVSGGLPDEVARARPEPPGEEPAPGT</sequence>
<dbReference type="InterPro" id="IPR009351">
    <property type="entry name" value="AlkZ-like"/>
</dbReference>
<comment type="caution">
    <text evidence="1">The sequence shown here is derived from an EMBL/GenBank/DDBJ whole genome shotgun (WGS) entry which is preliminary data.</text>
</comment>
<dbReference type="EMBL" id="BAAANO010000016">
    <property type="protein sequence ID" value="GAA2008091.1"/>
    <property type="molecule type" value="Genomic_DNA"/>
</dbReference>
<organism evidence="1 2">
    <name type="scientific">Brevibacterium samyangense</name>
    <dbReference type="NCBI Taxonomy" id="366888"/>
    <lineage>
        <taxon>Bacteria</taxon>
        <taxon>Bacillati</taxon>
        <taxon>Actinomycetota</taxon>
        <taxon>Actinomycetes</taxon>
        <taxon>Micrococcales</taxon>
        <taxon>Brevibacteriaceae</taxon>
        <taxon>Brevibacterium</taxon>
    </lineage>
</organism>
<name>A0ABP5EX22_9MICO</name>
<keyword evidence="2" id="KW-1185">Reference proteome</keyword>
<dbReference type="PANTHER" id="PTHR30528:SF0">
    <property type="entry name" value="CYTOPLASMIC PROTEIN"/>
    <property type="match status" value="1"/>
</dbReference>
<dbReference type="Pfam" id="PF06224">
    <property type="entry name" value="AlkZ-like"/>
    <property type="match status" value="1"/>
</dbReference>
<evidence type="ECO:0000313" key="2">
    <source>
        <dbReference type="Proteomes" id="UP001500755"/>
    </source>
</evidence>
<dbReference type="PANTHER" id="PTHR30528">
    <property type="entry name" value="CYTOPLASMIC PROTEIN"/>
    <property type="match status" value="1"/>
</dbReference>
<accession>A0ABP5EX22</accession>
<proteinExistence type="predicted"/>
<reference evidence="2" key="1">
    <citation type="journal article" date="2019" name="Int. J. Syst. Evol. Microbiol.">
        <title>The Global Catalogue of Microorganisms (GCM) 10K type strain sequencing project: providing services to taxonomists for standard genome sequencing and annotation.</title>
        <authorList>
            <consortium name="The Broad Institute Genomics Platform"/>
            <consortium name="The Broad Institute Genome Sequencing Center for Infectious Disease"/>
            <person name="Wu L."/>
            <person name="Ma J."/>
        </authorList>
    </citation>
    <scope>NUCLEOTIDE SEQUENCE [LARGE SCALE GENOMIC DNA]</scope>
    <source>
        <strain evidence="2">JCM 14546</strain>
    </source>
</reference>